<evidence type="ECO:0000256" key="1">
    <source>
        <dbReference type="ARBA" id="ARBA00010088"/>
    </source>
</evidence>
<reference evidence="5" key="1">
    <citation type="submission" date="2021-10" db="EMBL/GenBank/DDBJ databases">
        <title>Gramella sp. ASW11-100T, isolated from marine sediment.</title>
        <authorList>
            <person name="Xia C."/>
        </authorList>
    </citation>
    <scope>NUCLEOTIDE SEQUENCE</scope>
    <source>
        <strain evidence="5">ASW11-100</strain>
    </source>
</reference>
<dbReference type="InterPro" id="IPR029058">
    <property type="entry name" value="AB_hydrolase_fold"/>
</dbReference>
<dbReference type="GO" id="GO:0008233">
    <property type="term" value="F:peptidase activity"/>
    <property type="evidence" value="ECO:0007669"/>
    <property type="project" value="InterPro"/>
</dbReference>
<dbReference type="InterPro" id="IPR002410">
    <property type="entry name" value="Peptidase_S33"/>
</dbReference>
<evidence type="ECO:0000256" key="3">
    <source>
        <dbReference type="SAM" id="SignalP"/>
    </source>
</evidence>
<feature type="signal peptide" evidence="3">
    <location>
        <begin position="1"/>
        <end position="19"/>
    </location>
</feature>
<dbReference type="PANTHER" id="PTHR43798">
    <property type="entry name" value="MONOACYLGLYCEROL LIPASE"/>
    <property type="match status" value="1"/>
</dbReference>
<dbReference type="EMBL" id="JAJBZG010000001">
    <property type="protein sequence ID" value="MCB7480463.1"/>
    <property type="molecule type" value="Genomic_DNA"/>
</dbReference>
<comment type="similarity">
    <text evidence="1">Belongs to the peptidase S33 family.</text>
</comment>
<evidence type="ECO:0000313" key="6">
    <source>
        <dbReference type="Proteomes" id="UP001139414"/>
    </source>
</evidence>
<dbReference type="Pfam" id="PF00561">
    <property type="entry name" value="Abhydrolase_1"/>
    <property type="match status" value="1"/>
</dbReference>
<keyword evidence="3" id="KW-0732">Signal</keyword>
<evidence type="ECO:0000259" key="4">
    <source>
        <dbReference type="Pfam" id="PF00561"/>
    </source>
</evidence>
<dbReference type="InterPro" id="IPR050266">
    <property type="entry name" value="AB_hydrolase_sf"/>
</dbReference>
<sequence>MKKLLLFLVFLSLGYTASAEEKFITTSDGVELFVKIEGTGIPCLYIHGGPGSGSYWFEKFFGDFMEEHFTMIYLDQRGVGRSGSSENGDYSMQRLTQDFEEVRESLGIKNWLTLGHSFGGLLQMGYAENYPQAQNGMMMINATLHLNESFCQSWAPKASEFLGENYVGCKNDTLPLMERMGVLGNKLREKDLFWKMAYANKENQAIMDSTWNEVENWNFDLGNKVWAYEDYWRNFKPNTKEVSIPVLFFYGTKDYMVGPDHYKEVQFPDMILWKSEVGHIPFQENTEDLKKAILFYKNQLSVLNHN</sequence>
<dbReference type="GO" id="GO:0016020">
    <property type="term" value="C:membrane"/>
    <property type="evidence" value="ECO:0007669"/>
    <property type="project" value="TreeGrafter"/>
</dbReference>
<dbReference type="AlphaFoldDB" id="A0A9X1LHJ2"/>
<comment type="caution">
    <text evidence="5">The sequence shown here is derived from an EMBL/GenBank/DDBJ whole genome shotgun (WGS) entry which is preliminary data.</text>
</comment>
<name>A0A9X1LHJ2_9FLAO</name>
<dbReference type="PRINTS" id="PR00793">
    <property type="entry name" value="PROAMNOPTASE"/>
</dbReference>
<proteinExistence type="inferred from homology"/>
<keyword evidence="6" id="KW-1185">Reference proteome</keyword>
<evidence type="ECO:0000313" key="5">
    <source>
        <dbReference type="EMBL" id="MCB7480463.1"/>
    </source>
</evidence>
<organism evidence="5 6">
    <name type="scientific">Christiangramia sediminis</name>
    <dbReference type="NCBI Taxonomy" id="2881336"/>
    <lineage>
        <taxon>Bacteria</taxon>
        <taxon>Pseudomonadati</taxon>
        <taxon>Bacteroidota</taxon>
        <taxon>Flavobacteriia</taxon>
        <taxon>Flavobacteriales</taxon>
        <taxon>Flavobacteriaceae</taxon>
        <taxon>Christiangramia</taxon>
    </lineage>
</organism>
<dbReference type="InterPro" id="IPR000073">
    <property type="entry name" value="AB_hydrolase_1"/>
</dbReference>
<accession>A0A9X1LHJ2</accession>
<gene>
    <name evidence="5" type="ORF">LGQ90_04225</name>
</gene>
<dbReference type="SUPFAM" id="SSF53474">
    <property type="entry name" value="alpha/beta-Hydrolases"/>
    <property type="match status" value="1"/>
</dbReference>
<protein>
    <submittedName>
        <fullName evidence="5">Alpha/beta hydrolase</fullName>
    </submittedName>
</protein>
<feature type="chain" id="PRO_5040938231" evidence="3">
    <location>
        <begin position="20"/>
        <end position="306"/>
    </location>
</feature>
<dbReference type="RefSeq" id="WP_229338420.1">
    <property type="nucleotide sequence ID" value="NZ_JAJBZG010000001.1"/>
</dbReference>
<dbReference type="Proteomes" id="UP001139414">
    <property type="component" value="Unassembled WGS sequence"/>
</dbReference>
<dbReference type="Gene3D" id="3.40.50.1820">
    <property type="entry name" value="alpha/beta hydrolase"/>
    <property type="match status" value="1"/>
</dbReference>
<evidence type="ECO:0000256" key="2">
    <source>
        <dbReference type="ARBA" id="ARBA00022801"/>
    </source>
</evidence>
<dbReference type="PANTHER" id="PTHR43798:SF27">
    <property type="entry name" value="HYDROLASE ALPHA_BETA HYDROLASE FOLD FAMILY"/>
    <property type="match status" value="1"/>
</dbReference>
<feature type="domain" description="AB hydrolase-1" evidence="4">
    <location>
        <begin position="44"/>
        <end position="278"/>
    </location>
</feature>
<keyword evidence="2 5" id="KW-0378">Hydrolase</keyword>
<dbReference type="GO" id="GO:0006508">
    <property type="term" value="P:proteolysis"/>
    <property type="evidence" value="ECO:0007669"/>
    <property type="project" value="InterPro"/>
</dbReference>